<accession>A0A9P5ZRS0</accession>
<reference evidence="1" key="1">
    <citation type="submission" date="2020-11" db="EMBL/GenBank/DDBJ databases">
        <authorList>
            <consortium name="DOE Joint Genome Institute"/>
            <person name="Ahrendt S."/>
            <person name="Riley R."/>
            <person name="Andreopoulos W."/>
            <person name="Labutti K."/>
            <person name="Pangilinan J."/>
            <person name="Ruiz-Duenas F.J."/>
            <person name="Barrasa J.M."/>
            <person name="Sanchez-Garcia M."/>
            <person name="Camarero S."/>
            <person name="Miyauchi S."/>
            <person name="Serrano A."/>
            <person name="Linde D."/>
            <person name="Babiker R."/>
            <person name="Drula E."/>
            <person name="Ayuso-Fernandez I."/>
            <person name="Pacheco R."/>
            <person name="Padilla G."/>
            <person name="Ferreira P."/>
            <person name="Barriuso J."/>
            <person name="Kellner H."/>
            <person name="Castanera R."/>
            <person name="Alfaro M."/>
            <person name="Ramirez L."/>
            <person name="Pisabarro A.G."/>
            <person name="Kuo A."/>
            <person name="Tritt A."/>
            <person name="Lipzen A."/>
            <person name="He G."/>
            <person name="Yan M."/>
            <person name="Ng V."/>
            <person name="Cullen D."/>
            <person name="Martin F."/>
            <person name="Rosso M.-N."/>
            <person name="Henrissat B."/>
            <person name="Hibbett D."/>
            <person name="Martinez A.T."/>
            <person name="Grigoriev I.V."/>
        </authorList>
    </citation>
    <scope>NUCLEOTIDE SEQUENCE</scope>
    <source>
        <strain evidence="1">ATCC 90797</strain>
    </source>
</reference>
<dbReference type="EMBL" id="MU154637">
    <property type="protein sequence ID" value="KAF9490636.1"/>
    <property type="molecule type" value="Genomic_DNA"/>
</dbReference>
<protein>
    <submittedName>
        <fullName evidence="1">Uncharacterized protein</fullName>
    </submittedName>
</protein>
<proteinExistence type="predicted"/>
<evidence type="ECO:0000313" key="2">
    <source>
        <dbReference type="Proteomes" id="UP000807025"/>
    </source>
</evidence>
<keyword evidence="2" id="KW-1185">Reference proteome</keyword>
<sequence length="320" mass="35778">MYNLLKTHLIPINLDYSTFGILPLLGPSGNTRISYTSWWLADANTRPTSIKQFLIHRLQSLHNISSSVLPPSHPSDHENAHEWCEEKCAAFQYKYGIRFSLSQPSSWTRVDLIIVLVYANEVERCVVSNCPASRGWGDGELNGGAVIQSDSSSVCHNLSESHCGPPPFNLHPKNMARSHGLSGTNDLAPTSWILTSHISWRGCKTLKKAMAQQRQCDRDTCTFSQPTKDKVHASAVLHQASLRSNGLPATSDGYACRNMHWPSSKASQNWMADKPLKEGFSLLKWDGITMASKLKGFNLKGEDCNHRWKWSDKALEAFVR</sequence>
<organism evidence="1 2">
    <name type="scientific">Pleurotus eryngii</name>
    <name type="common">Boletus of the steppes</name>
    <dbReference type="NCBI Taxonomy" id="5323"/>
    <lineage>
        <taxon>Eukaryota</taxon>
        <taxon>Fungi</taxon>
        <taxon>Dikarya</taxon>
        <taxon>Basidiomycota</taxon>
        <taxon>Agaricomycotina</taxon>
        <taxon>Agaricomycetes</taxon>
        <taxon>Agaricomycetidae</taxon>
        <taxon>Agaricales</taxon>
        <taxon>Pleurotineae</taxon>
        <taxon>Pleurotaceae</taxon>
        <taxon>Pleurotus</taxon>
    </lineage>
</organism>
<dbReference type="Proteomes" id="UP000807025">
    <property type="component" value="Unassembled WGS sequence"/>
</dbReference>
<comment type="caution">
    <text evidence="1">The sequence shown here is derived from an EMBL/GenBank/DDBJ whole genome shotgun (WGS) entry which is preliminary data.</text>
</comment>
<gene>
    <name evidence="1" type="ORF">BDN71DRAFT_1434574</name>
</gene>
<dbReference type="AlphaFoldDB" id="A0A9P5ZRS0"/>
<name>A0A9P5ZRS0_PLEER</name>
<evidence type="ECO:0000313" key="1">
    <source>
        <dbReference type="EMBL" id="KAF9490636.1"/>
    </source>
</evidence>